<feature type="region of interest" description="Disordered" evidence="2">
    <location>
        <begin position="24"/>
        <end position="47"/>
    </location>
</feature>
<evidence type="ECO:0000259" key="4">
    <source>
        <dbReference type="Pfam" id="PF11611"/>
    </source>
</evidence>
<feature type="compositionally biased region" description="Basic and acidic residues" evidence="2">
    <location>
        <begin position="30"/>
        <end position="47"/>
    </location>
</feature>
<feature type="chain" id="PRO_5045407195" evidence="3">
    <location>
        <begin position="20"/>
        <end position="199"/>
    </location>
</feature>
<proteinExistence type="predicted"/>
<name>A0ABT4WZ60_9BACI</name>
<dbReference type="InterPro" id="IPR029050">
    <property type="entry name" value="Immunoprotect_excell_Ig-like"/>
</dbReference>
<evidence type="ECO:0000256" key="3">
    <source>
        <dbReference type="SAM" id="SignalP"/>
    </source>
</evidence>
<reference evidence="5 6" key="1">
    <citation type="submission" date="2023-01" db="EMBL/GenBank/DDBJ databases">
        <title>Bacillus changyiensis sp. nov., isolated from a coastal deposit.</title>
        <authorList>
            <person name="Xiao G."/>
            <person name="Lai Q."/>
            <person name="Hu Z."/>
            <person name="Shao Z."/>
        </authorList>
    </citation>
    <scope>NUCLEOTIDE SEQUENCE [LARGE SCALE GENOMIC DNA]</scope>
    <source>
        <strain evidence="5 6">CLL-7-23</strain>
    </source>
</reference>
<accession>A0ABT4WZ60</accession>
<dbReference type="Pfam" id="PF11611">
    <property type="entry name" value="DUF4352"/>
    <property type="match status" value="1"/>
</dbReference>
<evidence type="ECO:0000256" key="1">
    <source>
        <dbReference type="ARBA" id="ARBA00022729"/>
    </source>
</evidence>
<dbReference type="Proteomes" id="UP001211894">
    <property type="component" value="Unassembled WGS sequence"/>
</dbReference>
<feature type="signal peptide" evidence="3">
    <location>
        <begin position="1"/>
        <end position="19"/>
    </location>
</feature>
<gene>
    <name evidence="5" type="ORF">PJ311_01210</name>
</gene>
<evidence type="ECO:0000256" key="2">
    <source>
        <dbReference type="SAM" id="MobiDB-lite"/>
    </source>
</evidence>
<dbReference type="PROSITE" id="PS51257">
    <property type="entry name" value="PROKAR_LIPOPROTEIN"/>
    <property type="match status" value="1"/>
</dbReference>
<dbReference type="Gene3D" id="2.60.40.1240">
    <property type="match status" value="1"/>
</dbReference>
<protein>
    <submittedName>
        <fullName evidence="5">DUF4352 domain-containing protein</fullName>
    </submittedName>
</protein>
<dbReference type="InterPro" id="IPR029051">
    <property type="entry name" value="DUF4352"/>
</dbReference>
<keyword evidence="6" id="KW-1185">Reference proteome</keyword>
<sequence>MKKLLLVSALTSLGLLLGACDQSNNSTNAESKHQHKTEEAKKEKQEQKKTYKIGEKAVCSYIENTFIVTNVEKVISEAQYVDPTSTPSFENFDDSLLKLKKDEQYVLVDITQENNSKKKRQVAPGYFKLKGGSNKLYETVTDYKLLPDNKRFSLDYLSPGRKIKGKVVFVTKMTEKNFKLIYTPSDGSKENEVTIDLSK</sequence>
<evidence type="ECO:0000313" key="5">
    <source>
        <dbReference type="EMBL" id="MDA7025223.1"/>
    </source>
</evidence>
<dbReference type="RefSeq" id="WP_271339087.1">
    <property type="nucleotide sequence ID" value="NZ_JAQKAB010000001.1"/>
</dbReference>
<dbReference type="EMBL" id="JAQKAB010000001">
    <property type="protein sequence ID" value="MDA7025223.1"/>
    <property type="molecule type" value="Genomic_DNA"/>
</dbReference>
<feature type="domain" description="DUF4352" evidence="4">
    <location>
        <begin position="92"/>
        <end position="189"/>
    </location>
</feature>
<keyword evidence="1 3" id="KW-0732">Signal</keyword>
<comment type="caution">
    <text evidence="5">The sequence shown here is derived from an EMBL/GenBank/DDBJ whole genome shotgun (WGS) entry which is preliminary data.</text>
</comment>
<evidence type="ECO:0000313" key="6">
    <source>
        <dbReference type="Proteomes" id="UP001211894"/>
    </source>
</evidence>
<organism evidence="5 6">
    <name type="scientific">Bacillus changyiensis</name>
    <dbReference type="NCBI Taxonomy" id="3004103"/>
    <lineage>
        <taxon>Bacteria</taxon>
        <taxon>Bacillati</taxon>
        <taxon>Bacillota</taxon>
        <taxon>Bacilli</taxon>
        <taxon>Bacillales</taxon>
        <taxon>Bacillaceae</taxon>
        <taxon>Bacillus</taxon>
    </lineage>
</organism>